<proteinExistence type="predicted"/>
<evidence type="ECO:0000313" key="4">
    <source>
        <dbReference type="Proteomes" id="UP000504610"/>
    </source>
</evidence>
<feature type="compositionally biased region" description="Basic and acidic residues" evidence="2">
    <location>
        <begin position="324"/>
        <end position="333"/>
    </location>
</feature>
<organism evidence="4 5">
    <name type="scientific">Raphanus sativus</name>
    <name type="common">Radish</name>
    <name type="synonym">Raphanus raphanistrum var. sativus</name>
    <dbReference type="NCBI Taxonomy" id="3726"/>
    <lineage>
        <taxon>Eukaryota</taxon>
        <taxon>Viridiplantae</taxon>
        <taxon>Streptophyta</taxon>
        <taxon>Embryophyta</taxon>
        <taxon>Tracheophyta</taxon>
        <taxon>Spermatophyta</taxon>
        <taxon>Magnoliopsida</taxon>
        <taxon>eudicotyledons</taxon>
        <taxon>Gunneridae</taxon>
        <taxon>Pentapetalae</taxon>
        <taxon>rosids</taxon>
        <taxon>malvids</taxon>
        <taxon>Brassicales</taxon>
        <taxon>Brassicaceae</taxon>
        <taxon>Brassiceae</taxon>
        <taxon>Raphanus</taxon>
    </lineage>
</organism>
<dbReference type="Pfam" id="PF03732">
    <property type="entry name" value="Retrotrans_gag"/>
    <property type="match status" value="1"/>
</dbReference>
<sequence>MGSEEERDRPGNSFAGLSNLQMRALNDSMSNMLNTGLEAIHQRLDELQGRPTQSRTRTRRDRPRRNSRSDLEIRDESFDDDQSINRPRRAPRQQNQGDVNPFGRNERTNDGLGGLKLKIPSFDGKNDLDAFLEWERKIELVFACQIFSDIKKVTLAAAEFTGYAINWYDRVVTSRRRAGEAPVDTWDELSMLMRRRFVPDHYHRDLHHKLRRLLQGSKSVEDYHQEMETLMIKADMEEPLDATMARFLTGLNRDIQDRMELEDYDSMEQMLHKAILIEQQAKRKGLSKPAFVPKSSFAPKANYQDKGKSSSSTNTAFKTNASAHVDREKKEEAPKRTRDIQCFKCHGLGHYANRCPNQKVMVLLENGEVESEEDKEDLGPVYDDDEEEALDFPAHGPLLVIRKTLDDAFDPIFDEEVDGVIDEFCSNFVEDSDPIYDEDELDDPSHGPLLVTRRALSVQPKTNDKEQRENLFHYRCLISDKVCSLIIDGGSCTNVASDTLVKKLGFVTRPLARPFRLEWLNEAGEQYVKEQVTVPLFIGRYEDEVVCNVLPMDACHVLLGRPWQFDKKAVHDGFTNRHSFDHKGKKITLVPLSPSEVHQDQVQLKKGRDQESKADKPEYSTRNSNFFVKESQVRKSLYSQQPFLLLVYKESIMANSSDLAPEIPSELLDVLQDFSDVFSDENPKGLPPI</sequence>
<keyword evidence="1" id="KW-0479">Metal-binding</keyword>
<feature type="region of interest" description="Disordered" evidence="2">
    <location>
        <begin position="600"/>
        <end position="621"/>
    </location>
</feature>
<accession>A0A9W3C3S5</accession>
<reference evidence="5" key="2">
    <citation type="submission" date="2025-08" db="UniProtKB">
        <authorList>
            <consortium name="RefSeq"/>
        </authorList>
    </citation>
    <scope>IDENTIFICATION</scope>
    <source>
        <tissue evidence="5">Leaf</tissue>
    </source>
</reference>
<feature type="compositionally biased region" description="Basic and acidic residues" evidence="2">
    <location>
        <begin position="67"/>
        <end position="76"/>
    </location>
</feature>
<keyword evidence="1" id="KW-0862">Zinc</keyword>
<dbReference type="SUPFAM" id="SSF57756">
    <property type="entry name" value="Retrovirus zinc finger-like domains"/>
    <property type="match status" value="1"/>
</dbReference>
<keyword evidence="1" id="KW-0863">Zinc-finger</keyword>
<feature type="region of interest" description="Disordered" evidence="2">
    <location>
        <begin position="44"/>
        <end position="116"/>
    </location>
</feature>
<dbReference type="PROSITE" id="PS50158">
    <property type="entry name" value="ZF_CCHC"/>
    <property type="match status" value="1"/>
</dbReference>
<feature type="compositionally biased region" description="Basic residues" evidence="2">
    <location>
        <begin position="56"/>
        <end position="66"/>
    </location>
</feature>
<keyword evidence="4" id="KW-1185">Reference proteome</keyword>
<gene>
    <name evidence="5" type="primary">LOC130497383</name>
</gene>
<feature type="region of interest" description="Disordered" evidence="2">
    <location>
        <begin position="288"/>
        <end position="333"/>
    </location>
</feature>
<dbReference type="GO" id="GO:0003676">
    <property type="term" value="F:nucleic acid binding"/>
    <property type="evidence" value="ECO:0007669"/>
    <property type="project" value="InterPro"/>
</dbReference>
<dbReference type="AlphaFoldDB" id="A0A9W3C3S5"/>
<feature type="compositionally biased region" description="Basic and acidic residues" evidence="2">
    <location>
        <begin position="606"/>
        <end position="619"/>
    </location>
</feature>
<dbReference type="PANTHER" id="PTHR35046:SF9">
    <property type="entry name" value="RNA-DIRECTED DNA POLYMERASE"/>
    <property type="match status" value="1"/>
</dbReference>
<dbReference type="PANTHER" id="PTHR35046">
    <property type="entry name" value="ZINC KNUCKLE (CCHC-TYPE) FAMILY PROTEIN"/>
    <property type="match status" value="1"/>
</dbReference>
<dbReference type="GO" id="GO:0008270">
    <property type="term" value="F:zinc ion binding"/>
    <property type="evidence" value="ECO:0007669"/>
    <property type="project" value="UniProtKB-KW"/>
</dbReference>
<name>A0A9W3C3S5_RAPSA</name>
<dbReference type="OrthoDB" id="1106467at2759"/>
<evidence type="ECO:0000313" key="5">
    <source>
        <dbReference type="RefSeq" id="XP_056846122.1"/>
    </source>
</evidence>
<dbReference type="KEGG" id="rsz:130497383"/>
<evidence type="ECO:0000259" key="3">
    <source>
        <dbReference type="PROSITE" id="PS50158"/>
    </source>
</evidence>
<dbReference type="InterPro" id="IPR036875">
    <property type="entry name" value="Znf_CCHC_sf"/>
</dbReference>
<dbReference type="GeneID" id="130497383"/>
<dbReference type="Gene3D" id="2.40.70.10">
    <property type="entry name" value="Acid Proteases"/>
    <property type="match status" value="1"/>
</dbReference>
<dbReference type="RefSeq" id="XP_056846122.1">
    <property type="nucleotide sequence ID" value="XM_056990142.1"/>
</dbReference>
<feature type="domain" description="CCHC-type" evidence="3">
    <location>
        <begin position="342"/>
        <end position="357"/>
    </location>
</feature>
<dbReference type="InterPro" id="IPR021109">
    <property type="entry name" value="Peptidase_aspartic_dom_sf"/>
</dbReference>
<dbReference type="CDD" id="cd00303">
    <property type="entry name" value="retropepsin_like"/>
    <property type="match status" value="1"/>
</dbReference>
<evidence type="ECO:0000256" key="2">
    <source>
        <dbReference type="SAM" id="MobiDB-lite"/>
    </source>
</evidence>
<dbReference type="InterPro" id="IPR005162">
    <property type="entry name" value="Retrotrans_gag_dom"/>
</dbReference>
<feature type="compositionally biased region" description="Polar residues" evidence="2">
    <location>
        <begin position="309"/>
        <end position="322"/>
    </location>
</feature>
<evidence type="ECO:0000256" key="1">
    <source>
        <dbReference type="PROSITE-ProRule" id="PRU00047"/>
    </source>
</evidence>
<dbReference type="Proteomes" id="UP000504610">
    <property type="component" value="Chromosome 1"/>
</dbReference>
<dbReference type="InterPro" id="IPR001878">
    <property type="entry name" value="Znf_CCHC"/>
</dbReference>
<dbReference type="Gene3D" id="4.10.60.10">
    <property type="entry name" value="Zinc finger, CCHC-type"/>
    <property type="match status" value="1"/>
</dbReference>
<protein>
    <submittedName>
        <fullName evidence="5">Uncharacterized protein LOC130497383</fullName>
    </submittedName>
</protein>
<reference evidence="4" key="1">
    <citation type="journal article" date="2019" name="Database">
        <title>The radish genome database (RadishGD): an integrated information resource for radish genomics.</title>
        <authorList>
            <person name="Yu H.J."/>
            <person name="Baek S."/>
            <person name="Lee Y.J."/>
            <person name="Cho A."/>
            <person name="Mun J.H."/>
        </authorList>
    </citation>
    <scope>NUCLEOTIDE SEQUENCE [LARGE SCALE GENOMIC DNA]</scope>
    <source>
        <strain evidence="4">cv. WK10039</strain>
    </source>
</reference>